<dbReference type="EMBL" id="RCHS01003437">
    <property type="protein sequence ID" value="RMX41826.1"/>
    <property type="molecule type" value="Genomic_DNA"/>
</dbReference>
<proteinExistence type="predicted"/>
<dbReference type="Proteomes" id="UP000275408">
    <property type="component" value="Unassembled WGS sequence"/>
</dbReference>
<protein>
    <submittedName>
        <fullName evidence="1">Uncharacterized protein</fullName>
    </submittedName>
</protein>
<gene>
    <name evidence="1" type="ORF">pdam_00012470</name>
</gene>
<organism evidence="1 2">
    <name type="scientific">Pocillopora damicornis</name>
    <name type="common">Cauliflower coral</name>
    <name type="synonym">Millepora damicornis</name>
    <dbReference type="NCBI Taxonomy" id="46731"/>
    <lineage>
        <taxon>Eukaryota</taxon>
        <taxon>Metazoa</taxon>
        <taxon>Cnidaria</taxon>
        <taxon>Anthozoa</taxon>
        <taxon>Hexacorallia</taxon>
        <taxon>Scleractinia</taxon>
        <taxon>Astrocoeniina</taxon>
        <taxon>Pocilloporidae</taxon>
        <taxon>Pocillopora</taxon>
    </lineage>
</organism>
<dbReference type="AlphaFoldDB" id="A0A3M6TKF5"/>
<comment type="caution">
    <text evidence="1">The sequence shown here is derived from an EMBL/GenBank/DDBJ whole genome shotgun (WGS) entry which is preliminary data.</text>
</comment>
<reference evidence="1 2" key="1">
    <citation type="journal article" date="2018" name="Sci. Rep.">
        <title>Comparative analysis of the Pocillopora damicornis genome highlights role of immune system in coral evolution.</title>
        <authorList>
            <person name="Cunning R."/>
            <person name="Bay R.A."/>
            <person name="Gillette P."/>
            <person name="Baker A.C."/>
            <person name="Traylor-Knowles N."/>
        </authorList>
    </citation>
    <scope>NUCLEOTIDE SEQUENCE [LARGE SCALE GENOMIC DNA]</scope>
    <source>
        <strain evidence="1">RSMAS</strain>
        <tissue evidence="1">Whole animal</tissue>
    </source>
</reference>
<evidence type="ECO:0000313" key="1">
    <source>
        <dbReference type="EMBL" id="RMX41826.1"/>
    </source>
</evidence>
<evidence type="ECO:0000313" key="2">
    <source>
        <dbReference type="Proteomes" id="UP000275408"/>
    </source>
</evidence>
<keyword evidence="2" id="KW-1185">Reference proteome</keyword>
<sequence>MLLIHFLSRTTHVKLKKLCYTTKEYTTGSVRNSVTVPKQPGKLMKLLHYPLRKKLCHSCL</sequence>
<accession>A0A3M6TKF5</accession>
<name>A0A3M6TKF5_POCDA</name>